<dbReference type="AlphaFoldDB" id="A0A7S3JUH3"/>
<evidence type="ECO:0000256" key="2">
    <source>
        <dbReference type="ARBA" id="ARBA00001585"/>
    </source>
</evidence>
<dbReference type="CDD" id="cd00433">
    <property type="entry name" value="Peptidase_M17"/>
    <property type="match status" value="1"/>
</dbReference>
<dbReference type="EMBL" id="HBIJ01005394">
    <property type="protein sequence ID" value="CAE0363072.1"/>
    <property type="molecule type" value="Transcribed_RNA"/>
</dbReference>
<feature type="signal peptide" evidence="7">
    <location>
        <begin position="1"/>
        <end position="19"/>
    </location>
</feature>
<name>A0A7S3JUH3_9STRA</name>
<keyword evidence="5" id="KW-0645">Protease</keyword>
<dbReference type="InterPro" id="IPR023042">
    <property type="entry name" value="Peptidase_M17_leu_NH2_pept"/>
</dbReference>
<dbReference type="PANTHER" id="PTHR11963">
    <property type="entry name" value="LEUCINE AMINOPEPTIDASE-RELATED"/>
    <property type="match status" value="1"/>
</dbReference>
<keyword evidence="7" id="KW-0732">Signal</keyword>
<feature type="chain" id="PRO_5030873806" description="Cytosol aminopeptidase domain-containing protein" evidence="7">
    <location>
        <begin position="20"/>
        <end position="549"/>
    </location>
</feature>
<gene>
    <name evidence="9" type="ORF">ALAG00032_LOCUS3813</name>
</gene>
<dbReference type="GO" id="GO:0005737">
    <property type="term" value="C:cytoplasm"/>
    <property type="evidence" value="ECO:0007669"/>
    <property type="project" value="InterPro"/>
</dbReference>
<sequence length="549" mass="58384">MKFWLSLPLLLPRHGFGLATIGRAAARGRAFSGKRLEYAPYSANTQAAATSWSPKRIEIVSSTLDEFDGSLIIIPMIQREDGEIISEFDEYAQSVDAATEGAVSELVAAEEFKGKAGSSAVLRLPKLRIALFGLGDKASSAAIGKYITDMSKAHKANVIGIGGSSLGDDYEKLYTACFEASYVDNRFRTGDAVIEPPPLEKIVFFNHHHHQEENAALSTAHAIACGVGLARDVVNAPANVVTPKSLAGVALDLAQAYPHLLSCKILDAQECEKRKMGAYLGVAKGSAPESSEAQFIHLTYTGPSSKDTSTTLAMIGKGLTYDSGGYNIKPSAGGMIEKMKFDMGGSAAVLGTAKSLAEMKLKDCTVHFIVAACENMIGPHAMRPGDILTASNGRTIEVINTDAEGRLTLADALIYAESECKPDAIVDLATLTGAMIIALGEKCAGLFTPNDDLATELTDAAHSAGEKLWRMPLETEYSDQLKSKIADLKNVGGRPAGSITAALFLKEFVSKDLPWAHMDIAGPVWDTKDDTATGYGVKTLVAWARARSS</sequence>
<dbReference type="InterPro" id="IPR011356">
    <property type="entry name" value="Leucine_aapep/pepB"/>
</dbReference>
<dbReference type="NCBIfam" id="NF002076">
    <property type="entry name" value="PRK00913.2-3"/>
    <property type="match status" value="1"/>
</dbReference>
<dbReference type="Gene3D" id="3.40.220.10">
    <property type="entry name" value="Leucine Aminopeptidase, subunit E, domain 1"/>
    <property type="match status" value="1"/>
</dbReference>
<dbReference type="GO" id="GO:0070006">
    <property type="term" value="F:metalloaminopeptidase activity"/>
    <property type="evidence" value="ECO:0007669"/>
    <property type="project" value="InterPro"/>
</dbReference>
<dbReference type="GO" id="GO:0030145">
    <property type="term" value="F:manganese ion binding"/>
    <property type="evidence" value="ECO:0007669"/>
    <property type="project" value="InterPro"/>
</dbReference>
<evidence type="ECO:0000259" key="8">
    <source>
        <dbReference type="PROSITE" id="PS00631"/>
    </source>
</evidence>
<evidence type="ECO:0000313" key="9">
    <source>
        <dbReference type="EMBL" id="CAE0363072.1"/>
    </source>
</evidence>
<dbReference type="PRINTS" id="PR00481">
    <property type="entry name" value="LAMNOPPTDASE"/>
</dbReference>
<dbReference type="PROSITE" id="PS00631">
    <property type="entry name" value="CYTOSOL_AP"/>
    <property type="match status" value="1"/>
</dbReference>
<evidence type="ECO:0000256" key="4">
    <source>
        <dbReference type="ARBA" id="ARBA00022438"/>
    </source>
</evidence>
<dbReference type="Pfam" id="PF00883">
    <property type="entry name" value="Peptidase_M17"/>
    <property type="match status" value="1"/>
</dbReference>
<keyword evidence="4" id="KW-0031">Aminopeptidase</keyword>
<comment type="catalytic activity">
    <reaction evidence="1">
        <text>Release of an N-terminal amino acid, Xaa-|-Yaa-, in which Xaa is preferably Leu, but may be other amino acids including Pro although not Arg or Lys, and Yaa may be Pro. Amino acid amides and methyl esters are also readily hydrolyzed, but rates on arylamides are exceedingly low.</text>
        <dbReference type="EC" id="3.4.11.1"/>
    </reaction>
</comment>
<protein>
    <recommendedName>
        <fullName evidence="8">Cytosol aminopeptidase domain-containing protein</fullName>
    </recommendedName>
</protein>
<evidence type="ECO:0000256" key="5">
    <source>
        <dbReference type="ARBA" id="ARBA00022670"/>
    </source>
</evidence>
<dbReference type="SUPFAM" id="SSF52949">
    <property type="entry name" value="Macro domain-like"/>
    <property type="match status" value="1"/>
</dbReference>
<evidence type="ECO:0000256" key="1">
    <source>
        <dbReference type="ARBA" id="ARBA00000135"/>
    </source>
</evidence>
<dbReference type="SUPFAM" id="SSF53187">
    <property type="entry name" value="Zn-dependent exopeptidases"/>
    <property type="match status" value="1"/>
</dbReference>
<evidence type="ECO:0000256" key="3">
    <source>
        <dbReference type="ARBA" id="ARBA00009528"/>
    </source>
</evidence>
<proteinExistence type="inferred from homology"/>
<dbReference type="InterPro" id="IPR043472">
    <property type="entry name" value="Macro_dom-like"/>
</dbReference>
<evidence type="ECO:0000256" key="7">
    <source>
        <dbReference type="SAM" id="SignalP"/>
    </source>
</evidence>
<dbReference type="HAMAP" id="MF_00181">
    <property type="entry name" value="Cytosol_peptidase_M17"/>
    <property type="match status" value="1"/>
</dbReference>
<dbReference type="GO" id="GO:0006508">
    <property type="term" value="P:proteolysis"/>
    <property type="evidence" value="ECO:0007669"/>
    <property type="project" value="UniProtKB-KW"/>
</dbReference>
<comment type="catalytic activity">
    <reaction evidence="2">
        <text>Release of N-terminal proline from a peptide.</text>
        <dbReference type="EC" id="3.4.11.5"/>
    </reaction>
</comment>
<comment type="similarity">
    <text evidence="3">Belongs to the peptidase M17 family.</text>
</comment>
<organism evidence="9">
    <name type="scientific">Aureoumbra lagunensis</name>
    <dbReference type="NCBI Taxonomy" id="44058"/>
    <lineage>
        <taxon>Eukaryota</taxon>
        <taxon>Sar</taxon>
        <taxon>Stramenopiles</taxon>
        <taxon>Ochrophyta</taxon>
        <taxon>Pelagophyceae</taxon>
        <taxon>Pelagomonadales</taxon>
        <taxon>Aureoumbra</taxon>
    </lineage>
</organism>
<accession>A0A7S3JUH3</accession>
<feature type="domain" description="Cytosol aminopeptidase" evidence="8">
    <location>
        <begin position="400"/>
        <end position="407"/>
    </location>
</feature>
<dbReference type="PANTHER" id="PTHR11963:SF23">
    <property type="entry name" value="CYTOSOL AMINOPEPTIDASE"/>
    <property type="match status" value="1"/>
</dbReference>
<dbReference type="Gene3D" id="3.40.630.10">
    <property type="entry name" value="Zn peptidases"/>
    <property type="match status" value="1"/>
</dbReference>
<dbReference type="InterPro" id="IPR008283">
    <property type="entry name" value="Peptidase_M17_N"/>
</dbReference>
<keyword evidence="6" id="KW-0378">Hydrolase</keyword>
<dbReference type="InterPro" id="IPR000819">
    <property type="entry name" value="Peptidase_M17_C"/>
</dbReference>
<reference evidence="9" key="1">
    <citation type="submission" date="2021-01" db="EMBL/GenBank/DDBJ databases">
        <authorList>
            <person name="Corre E."/>
            <person name="Pelletier E."/>
            <person name="Niang G."/>
            <person name="Scheremetjew M."/>
            <person name="Finn R."/>
            <person name="Kale V."/>
            <person name="Holt S."/>
            <person name="Cochrane G."/>
            <person name="Meng A."/>
            <person name="Brown T."/>
            <person name="Cohen L."/>
        </authorList>
    </citation>
    <scope>NUCLEOTIDE SEQUENCE</scope>
    <source>
        <strain evidence="9">CCMP1510</strain>
    </source>
</reference>
<dbReference type="Pfam" id="PF02789">
    <property type="entry name" value="Peptidase_M17_N"/>
    <property type="match status" value="1"/>
</dbReference>
<evidence type="ECO:0000256" key="6">
    <source>
        <dbReference type="ARBA" id="ARBA00022801"/>
    </source>
</evidence>